<protein>
    <recommendedName>
        <fullName evidence="2">histidine kinase</fullName>
        <ecNumber evidence="2">2.7.13.3</ecNumber>
    </recommendedName>
</protein>
<feature type="domain" description="PAS" evidence="12">
    <location>
        <begin position="191"/>
        <end position="234"/>
    </location>
</feature>
<evidence type="ECO:0000259" key="11">
    <source>
        <dbReference type="PROSITE" id="PS50110"/>
    </source>
</evidence>
<keyword evidence="3 9" id="KW-0597">Phosphoprotein</keyword>
<dbReference type="SUPFAM" id="SSF55785">
    <property type="entry name" value="PYP-like sensor domain (PAS domain)"/>
    <property type="match status" value="2"/>
</dbReference>
<keyword evidence="6 13" id="KW-0418">Kinase</keyword>
<dbReference type="SUPFAM" id="SSF55874">
    <property type="entry name" value="ATPase domain of HSP90 chaperone/DNA topoisomerase II/histidine kinase"/>
    <property type="match status" value="1"/>
</dbReference>
<dbReference type="PANTHER" id="PTHR43065">
    <property type="entry name" value="SENSOR HISTIDINE KINASE"/>
    <property type="match status" value="1"/>
</dbReference>
<dbReference type="InterPro" id="IPR003661">
    <property type="entry name" value="HisK_dim/P_dom"/>
</dbReference>
<dbReference type="EC" id="2.7.13.3" evidence="2"/>
<feature type="domain" description="Response regulatory" evidence="11">
    <location>
        <begin position="571"/>
        <end position="687"/>
    </location>
</feature>
<dbReference type="Gene3D" id="3.30.450.20">
    <property type="entry name" value="PAS domain"/>
    <property type="match status" value="2"/>
</dbReference>
<keyword evidence="4" id="KW-0808">Transferase</keyword>
<evidence type="ECO:0000256" key="4">
    <source>
        <dbReference type="ARBA" id="ARBA00022679"/>
    </source>
</evidence>
<dbReference type="Gene3D" id="3.30.565.10">
    <property type="entry name" value="Histidine kinase-like ATPase, C-terminal domain"/>
    <property type="match status" value="1"/>
</dbReference>
<dbReference type="PROSITE" id="PS50109">
    <property type="entry name" value="HIS_KIN"/>
    <property type="match status" value="1"/>
</dbReference>
<dbReference type="SMART" id="SM00448">
    <property type="entry name" value="REC"/>
    <property type="match status" value="1"/>
</dbReference>
<dbReference type="Pfam" id="PF13188">
    <property type="entry name" value="PAS_8"/>
    <property type="match status" value="1"/>
</dbReference>
<dbReference type="InterPro" id="IPR005467">
    <property type="entry name" value="His_kinase_dom"/>
</dbReference>
<dbReference type="PROSITE" id="PS50112">
    <property type="entry name" value="PAS"/>
    <property type="match status" value="1"/>
</dbReference>
<dbReference type="Pfam" id="PF13426">
    <property type="entry name" value="PAS_9"/>
    <property type="match status" value="1"/>
</dbReference>
<proteinExistence type="predicted"/>
<dbReference type="InterPro" id="IPR035965">
    <property type="entry name" value="PAS-like_dom_sf"/>
</dbReference>
<dbReference type="PANTHER" id="PTHR43065:SF46">
    <property type="entry name" value="C4-DICARBOXYLATE TRANSPORT SENSOR PROTEIN DCTB"/>
    <property type="match status" value="1"/>
</dbReference>
<keyword evidence="8" id="KW-0902">Two-component regulatory system</keyword>
<dbReference type="InterPro" id="IPR000014">
    <property type="entry name" value="PAS"/>
</dbReference>
<dbReference type="EMBL" id="DRTD01000358">
    <property type="protein sequence ID" value="HHE55083.1"/>
    <property type="molecule type" value="Genomic_DNA"/>
</dbReference>
<evidence type="ECO:0000259" key="12">
    <source>
        <dbReference type="PROSITE" id="PS50112"/>
    </source>
</evidence>
<evidence type="ECO:0000256" key="7">
    <source>
        <dbReference type="ARBA" id="ARBA00022840"/>
    </source>
</evidence>
<dbReference type="SUPFAM" id="SSF52172">
    <property type="entry name" value="CheY-like"/>
    <property type="match status" value="1"/>
</dbReference>
<comment type="caution">
    <text evidence="13">The sequence shown here is derived from an EMBL/GenBank/DDBJ whole genome shotgun (WGS) entry which is preliminary data.</text>
</comment>
<dbReference type="SMART" id="SM00387">
    <property type="entry name" value="HATPase_c"/>
    <property type="match status" value="1"/>
</dbReference>
<dbReference type="InterPro" id="IPR036890">
    <property type="entry name" value="HATPase_C_sf"/>
</dbReference>
<dbReference type="Pfam" id="PF02518">
    <property type="entry name" value="HATPase_c"/>
    <property type="match status" value="1"/>
</dbReference>
<evidence type="ECO:0000256" key="2">
    <source>
        <dbReference type="ARBA" id="ARBA00012438"/>
    </source>
</evidence>
<dbReference type="InterPro" id="IPR001789">
    <property type="entry name" value="Sig_transdc_resp-reg_receiver"/>
</dbReference>
<dbReference type="Proteomes" id="UP000886111">
    <property type="component" value="Unassembled WGS sequence"/>
</dbReference>
<dbReference type="PRINTS" id="PR00344">
    <property type="entry name" value="BCTRLSENSOR"/>
</dbReference>
<dbReference type="InterPro" id="IPR036097">
    <property type="entry name" value="HisK_dim/P_sf"/>
</dbReference>
<dbReference type="SUPFAM" id="SSF47384">
    <property type="entry name" value="Homodimeric domain of signal transducing histidine kinase"/>
    <property type="match status" value="1"/>
</dbReference>
<dbReference type="NCBIfam" id="TIGR00229">
    <property type="entry name" value="sensory_box"/>
    <property type="match status" value="2"/>
</dbReference>
<feature type="modified residue" description="4-aspartylphosphate" evidence="9">
    <location>
        <position position="622"/>
    </location>
</feature>
<dbReference type="SMART" id="SM00388">
    <property type="entry name" value="HisKA"/>
    <property type="match status" value="1"/>
</dbReference>
<dbReference type="InterPro" id="IPR004358">
    <property type="entry name" value="Sig_transdc_His_kin-like_C"/>
</dbReference>
<dbReference type="AlphaFoldDB" id="A0A7V5H5Y5"/>
<accession>A0A7V5H5Y5</accession>
<feature type="domain" description="Histidine kinase" evidence="10">
    <location>
        <begin position="325"/>
        <end position="548"/>
    </location>
</feature>
<name>A0A7V5H5Y5_CALAY</name>
<evidence type="ECO:0000313" key="13">
    <source>
        <dbReference type="EMBL" id="HHE55083.1"/>
    </source>
</evidence>
<evidence type="ECO:0000259" key="10">
    <source>
        <dbReference type="PROSITE" id="PS50109"/>
    </source>
</evidence>
<dbReference type="CDD" id="cd00082">
    <property type="entry name" value="HisKA"/>
    <property type="match status" value="1"/>
</dbReference>
<dbReference type="GO" id="GO:0005524">
    <property type="term" value="F:ATP binding"/>
    <property type="evidence" value="ECO:0007669"/>
    <property type="project" value="UniProtKB-KW"/>
</dbReference>
<dbReference type="GO" id="GO:0000155">
    <property type="term" value="F:phosphorelay sensor kinase activity"/>
    <property type="evidence" value="ECO:0007669"/>
    <property type="project" value="InterPro"/>
</dbReference>
<dbReference type="Gene3D" id="3.40.50.2300">
    <property type="match status" value="1"/>
</dbReference>
<dbReference type="Pfam" id="PF00072">
    <property type="entry name" value="Response_reg"/>
    <property type="match status" value="1"/>
</dbReference>
<evidence type="ECO:0000256" key="1">
    <source>
        <dbReference type="ARBA" id="ARBA00000085"/>
    </source>
</evidence>
<reference evidence="13" key="1">
    <citation type="journal article" date="2020" name="mSystems">
        <title>Genome- and Community-Level Interaction Insights into Carbon Utilization and Element Cycling Functions of Hydrothermarchaeota in Hydrothermal Sediment.</title>
        <authorList>
            <person name="Zhou Z."/>
            <person name="Liu Y."/>
            <person name="Xu W."/>
            <person name="Pan J."/>
            <person name="Luo Z.H."/>
            <person name="Li M."/>
        </authorList>
    </citation>
    <scope>NUCLEOTIDE SEQUENCE [LARGE SCALE GENOMIC DNA]</scope>
    <source>
        <strain evidence="13">HyVt-76</strain>
    </source>
</reference>
<organism evidence="13">
    <name type="scientific">Caldithrix abyssi</name>
    <dbReference type="NCBI Taxonomy" id="187145"/>
    <lineage>
        <taxon>Bacteria</taxon>
        <taxon>Pseudomonadati</taxon>
        <taxon>Calditrichota</taxon>
        <taxon>Calditrichia</taxon>
        <taxon>Calditrichales</taxon>
        <taxon>Calditrichaceae</taxon>
        <taxon>Caldithrix</taxon>
    </lineage>
</organism>
<dbReference type="InterPro" id="IPR003594">
    <property type="entry name" value="HATPase_dom"/>
</dbReference>
<evidence type="ECO:0000256" key="9">
    <source>
        <dbReference type="PROSITE-ProRule" id="PRU00169"/>
    </source>
</evidence>
<dbReference type="PROSITE" id="PS50110">
    <property type="entry name" value="RESPONSE_REGULATORY"/>
    <property type="match status" value="1"/>
</dbReference>
<comment type="catalytic activity">
    <reaction evidence="1">
        <text>ATP + protein L-histidine = ADP + protein N-phospho-L-histidine.</text>
        <dbReference type="EC" id="2.7.13.3"/>
    </reaction>
</comment>
<sequence length="690" mass="79527">MPDYHEFTKRIQFSNKIYGLFSASIPVTLVKDPLEQELFVRIAEDLGQALYKLETEKQKKEAQRQFKVLFESAHDAIFIMDEQKFIDCNPVTLKIFGCQKKEDIVGKSPWQFSPELQPDGTLSIEAARQKIEKALKGTPQTFYWVHCKKDGQLFDAEVTLNRVELNNQWYLQAIVRDVSERMNALRKIEASEKKFRSIFNNVTDAIIIHDLRMNIEEVNEFAEDLFAKQRSEIIKYSFDQLLGWDEIKRNKFRQSMNRAGHFFLEWQLKTDQEPEKFIEIKSKIIDYEGKQKILTIIRDITERKKLEEQFFQAQKMESIGKLAGGVAHDFNNILTVIRGYSDLLLPKFAEDAKITKKLEQIKLAAERGSKLTNQLLVFSRKHVFKNEIINLNQVLLELKEMFVRLLGEDIRLEMELDPNLKNIMADRTQLEQVVTNLAINARDAMPEGGVLKLTTSVKFVEPKDTEGLFSLIPGEYVQLKVSDTGCGMTEEVKKCIFEPFFTTKERGKGTGLGLSTVYGVVKQYNGDIFVDSKLDKGTTFTIYLPVYETDQIDSKVTKRQEKEILQKIEGTVLLVEDDSIVRKLISTLIKSHGLKIIEAENGLHGLELFKKYKEKINLVLTDVVMPEMNGRQLYEEIIKIKPDAKVIFMSGYTDSVLDKHGILEKGLRLLQKPFSNEQLILEIQSVLYGS</sequence>
<keyword evidence="5" id="KW-0547">Nucleotide-binding</keyword>
<dbReference type="Pfam" id="PF00512">
    <property type="entry name" value="HisKA"/>
    <property type="match status" value="1"/>
</dbReference>
<evidence type="ECO:0000256" key="8">
    <source>
        <dbReference type="ARBA" id="ARBA00023012"/>
    </source>
</evidence>
<dbReference type="SMART" id="SM00091">
    <property type="entry name" value="PAS"/>
    <property type="match status" value="2"/>
</dbReference>
<dbReference type="CDD" id="cd00130">
    <property type="entry name" value="PAS"/>
    <property type="match status" value="2"/>
</dbReference>
<evidence type="ECO:0000256" key="3">
    <source>
        <dbReference type="ARBA" id="ARBA00022553"/>
    </source>
</evidence>
<dbReference type="Gene3D" id="1.10.287.130">
    <property type="match status" value="1"/>
</dbReference>
<keyword evidence="7" id="KW-0067">ATP-binding</keyword>
<evidence type="ECO:0000256" key="5">
    <source>
        <dbReference type="ARBA" id="ARBA00022741"/>
    </source>
</evidence>
<evidence type="ECO:0000256" key="6">
    <source>
        <dbReference type="ARBA" id="ARBA00022777"/>
    </source>
</evidence>
<dbReference type="InterPro" id="IPR011006">
    <property type="entry name" value="CheY-like_superfamily"/>
</dbReference>
<gene>
    <name evidence="13" type="ORF">ENL21_04825</name>
</gene>